<dbReference type="EMBL" id="OU503048">
    <property type="protein sequence ID" value="CAI9775043.1"/>
    <property type="molecule type" value="Genomic_DNA"/>
</dbReference>
<dbReference type="SUPFAM" id="SSF117070">
    <property type="entry name" value="LEA14-like"/>
    <property type="match status" value="1"/>
</dbReference>
<dbReference type="InterPro" id="IPR044839">
    <property type="entry name" value="NDR1-like"/>
</dbReference>
<dbReference type="GO" id="GO:0098542">
    <property type="term" value="P:defense response to other organism"/>
    <property type="evidence" value="ECO:0007669"/>
    <property type="project" value="InterPro"/>
</dbReference>
<dbReference type="Proteomes" id="UP000834106">
    <property type="component" value="Chromosome 13"/>
</dbReference>
<organism evidence="7 8">
    <name type="scientific">Fraxinus pennsylvanica</name>
    <dbReference type="NCBI Taxonomy" id="56036"/>
    <lineage>
        <taxon>Eukaryota</taxon>
        <taxon>Viridiplantae</taxon>
        <taxon>Streptophyta</taxon>
        <taxon>Embryophyta</taxon>
        <taxon>Tracheophyta</taxon>
        <taxon>Spermatophyta</taxon>
        <taxon>Magnoliopsida</taxon>
        <taxon>eudicotyledons</taxon>
        <taxon>Gunneridae</taxon>
        <taxon>Pentapetalae</taxon>
        <taxon>asterids</taxon>
        <taxon>lamiids</taxon>
        <taxon>Lamiales</taxon>
        <taxon>Oleaceae</taxon>
        <taxon>Oleeae</taxon>
        <taxon>Fraxinus</taxon>
    </lineage>
</organism>
<dbReference type="Pfam" id="PF03168">
    <property type="entry name" value="LEA_2"/>
    <property type="match status" value="1"/>
</dbReference>
<proteinExistence type="predicted"/>
<dbReference type="InterPro" id="IPR004864">
    <property type="entry name" value="LEA_2"/>
</dbReference>
<evidence type="ECO:0000256" key="4">
    <source>
        <dbReference type="ARBA" id="ARBA00023136"/>
    </source>
</evidence>
<evidence type="ECO:0000259" key="6">
    <source>
        <dbReference type="Pfam" id="PF03168"/>
    </source>
</evidence>
<evidence type="ECO:0000313" key="7">
    <source>
        <dbReference type="EMBL" id="CAI9775043.1"/>
    </source>
</evidence>
<evidence type="ECO:0000313" key="8">
    <source>
        <dbReference type="Proteomes" id="UP000834106"/>
    </source>
</evidence>
<reference evidence="7" key="1">
    <citation type="submission" date="2023-05" db="EMBL/GenBank/DDBJ databases">
        <authorList>
            <person name="Huff M."/>
        </authorList>
    </citation>
    <scope>NUCLEOTIDE SEQUENCE</scope>
</reference>
<name>A0AAD1ZSK3_9LAMI</name>
<keyword evidence="8" id="KW-1185">Reference proteome</keyword>
<evidence type="ECO:0000256" key="5">
    <source>
        <dbReference type="SAM" id="Phobius"/>
    </source>
</evidence>
<evidence type="ECO:0000256" key="3">
    <source>
        <dbReference type="ARBA" id="ARBA00022989"/>
    </source>
</evidence>
<sequence length="218" mass="24442">MAENKPAAVENAYASSHVNPYGRVDEEVAMVAEKDGRRKKRMKCFMYVAAFVVFQAGIILIFALTVMKVKTPKFRVQSASFGTFDVTTLNTNPSFDINMIAELGVKNTNFGRYKYQNSTIEFYYENIKVGEASIPNARAKARSTRKFNVTVNLSSAEVPREVLERQFAASTVISLSSQSILRGKVEIMKIMKKNKSTNMNCTMEINTSSRQLGNLSCR</sequence>
<comment type="subcellular location">
    <subcellularLocation>
        <location evidence="1">Membrane</location>
        <topology evidence="1">Single-pass membrane protein</topology>
    </subcellularLocation>
</comment>
<keyword evidence="2 5" id="KW-0812">Transmembrane</keyword>
<protein>
    <recommendedName>
        <fullName evidence="6">Late embryogenesis abundant protein LEA-2 subgroup domain-containing protein</fullName>
    </recommendedName>
</protein>
<gene>
    <name evidence="7" type="ORF">FPE_LOCUS22473</name>
</gene>
<dbReference type="Gene3D" id="2.60.40.1820">
    <property type="match status" value="1"/>
</dbReference>
<keyword evidence="3 5" id="KW-1133">Transmembrane helix</keyword>
<evidence type="ECO:0000256" key="1">
    <source>
        <dbReference type="ARBA" id="ARBA00004167"/>
    </source>
</evidence>
<dbReference type="PANTHER" id="PTHR31234:SF2">
    <property type="entry name" value="OS05G0199100 PROTEIN"/>
    <property type="match status" value="1"/>
</dbReference>
<keyword evidence="4 5" id="KW-0472">Membrane</keyword>
<evidence type="ECO:0000256" key="2">
    <source>
        <dbReference type="ARBA" id="ARBA00022692"/>
    </source>
</evidence>
<dbReference type="AlphaFoldDB" id="A0AAD1ZSK3"/>
<feature type="domain" description="Late embryogenesis abundant protein LEA-2 subgroup" evidence="6">
    <location>
        <begin position="103"/>
        <end position="202"/>
    </location>
</feature>
<feature type="transmembrane region" description="Helical" evidence="5">
    <location>
        <begin position="44"/>
        <end position="67"/>
    </location>
</feature>
<dbReference type="PANTHER" id="PTHR31234">
    <property type="entry name" value="LATE EMBRYOGENESIS ABUNDANT (LEA) HYDROXYPROLINE-RICH GLYCOPROTEIN FAMILY"/>
    <property type="match status" value="1"/>
</dbReference>
<dbReference type="GO" id="GO:0005886">
    <property type="term" value="C:plasma membrane"/>
    <property type="evidence" value="ECO:0007669"/>
    <property type="project" value="TreeGrafter"/>
</dbReference>
<accession>A0AAD1ZSK3</accession>